<evidence type="ECO:0000313" key="3">
    <source>
        <dbReference type="Proteomes" id="UP000468638"/>
    </source>
</evidence>
<feature type="transmembrane region" description="Helical" evidence="1">
    <location>
        <begin position="45"/>
        <end position="66"/>
    </location>
</feature>
<feature type="transmembrane region" description="Helical" evidence="1">
    <location>
        <begin position="106"/>
        <end position="123"/>
    </location>
</feature>
<protein>
    <submittedName>
        <fullName evidence="2">Uncharacterized protein</fullName>
    </submittedName>
</protein>
<organism evidence="2 3">
    <name type="scientific">Pontibacillus yanchengensis</name>
    <dbReference type="NCBI Taxonomy" id="462910"/>
    <lineage>
        <taxon>Bacteria</taxon>
        <taxon>Bacillati</taxon>
        <taxon>Bacillota</taxon>
        <taxon>Bacilli</taxon>
        <taxon>Bacillales</taxon>
        <taxon>Bacillaceae</taxon>
        <taxon>Pontibacillus</taxon>
    </lineage>
</organism>
<dbReference type="InterPro" id="IPR053824">
    <property type="entry name" value="DUF7010"/>
</dbReference>
<gene>
    <name evidence="2" type="ORF">GLW05_03450</name>
</gene>
<keyword evidence="1" id="KW-0812">Transmembrane</keyword>
<feature type="transmembrane region" description="Helical" evidence="1">
    <location>
        <begin position="130"/>
        <end position="148"/>
    </location>
</feature>
<dbReference type="Proteomes" id="UP000468638">
    <property type="component" value="Unassembled WGS sequence"/>
</dbReference>
<dbReference type="EMBL" id="WMEQ01000002">
    <property type="protein sequence ID" value="MYL32645.1"/>
    <property type="molecule type" value="Genomic_DNA"/>
</dbReference>
<comment type="caution">
    <text evidence="2">The sequence shown here is derived from an EMBL/GenBank/DDBJ whole genome shotgun (WGS) entry which is preliminary data.</text>
</comment>
<dbReference type="RefSeq" id="WP_160909211.1">
    <property type="nucleotide sequence ID" value="NZ_WMEQ01000002.1"/>
</dbReference>
<name>A0A6I4ZQW2_9BACI</name>
<evidence type="ECO:0000256" key="1">
    <source>
        <dbReference type="SAM" id="Phobius"/>
    </source>
</evidence>
<dbReference type="Pfam" id="PF22765">
    <property type="entry name" value="DUF7010"/>
    <property type="match status" value="1"/>
</dbReference>
<accession>A0A6I4ZQW2</accession>
<keyword evidence="1" id="KW-1133">Transmembrane helix</keyword>
<proteinExistence type="predicted"/>
<feature type="transmembrane region" description="Helical" evidence="1">
    <location>
        <begin position="154"/>
        <end position="173"/>
    </location>
</feature>
<dbReference type="OrthoDB" id="3242785at2"/>
<reference evidence="2 3" key="1">
    <citation type="submission" date="2019-11" db="EMBL/GenBank/DDBJ databases">
        <title>Genome sequences of 17 halophilic strains isolated from different environments.</title>
        <authorList>
            <person name="Furrow R.E."/>
        </authorList>
    </citation>
    <scope>NUCLEOTIDE SEQUENCE [LARGE SCALE GENOMIC DNA]</scope>
    <source>
        <strain evidence="2 3">22514_16_FS</strain>
    </source>
</reference>
<sequence>MEVNKIRNELSIRGKNGIGFLQSAVIIWLIITAIFAQTIEINQKNIYMLYSTGLMFPLSVVISTFIKADWKLKNNPLGNIGVILNIAQIIYFPILIWGIIKSPGEAIMLFAIITGAHFFPYGWYYNAIPYYVMSPVICIVMMVLAMYVKERNLWLEPLTMAVLLSLLILWLYIDYRNKHSNISSPH</sequence>
<evidence type="ECO:0000313" key="2">
    <source>
        <dbReference type="EMBL" id="MYL32645.1"/>
    </source>
</evidence>
<keyword evidence="1" id="KW-0472">Membrane</keyword>
<dbReference type="AlphaFoldDB" id="A0A6I4ZQW2"/>
<feature type="transmembrane region" description="Helical" evidence="1">
    <location>
        <begin position="78"/>
        <end position="100"/>
    </location>
</feature>
<feature type="transmembrane region" description="Helical" evidence="1">
    <location>
        <begin position="20"/>
        <end position="39"/>
    </location>
</feature>